<dbReference type="CDD" id="cd00082">
    <property type="entry name" value="HisKA"/>
    <property type="match status" value="1"/>
</dbReference>
<dbReference type="PROSITE" id="PS50109">
    <property type="entry name" value="HIS_KIN"/>
    <property type="match status" value="1"/>
</dbReference>
<proteinExistence type="predicted"/>
<gene>
    <name evidence="12" type="ORF">C7B77_13350</name>
</gene>
<evidence type="ECO:0000256" key="6">
    <source>
        <dbReference type="ARBA" id="ARBA00022777"/>
    </source>
</evidence>
<dbReference type="Pfam" id="PF00672">
    <property type="entry name" value="HAMP"/>
    <property type="match status" value="1"/>
</dbReference>
<evidence type="ECO:0000256" key="7">
    <source>
        <dbReference type="ARBA" id="ARBA00023012"/>
    </source>
</evidence>
<keyword evidence="7" id="KW-0902">Two-component regulatory system</keyword>
<keyword evidence="4" id="KW-0597">Phosphoprotein</keyword>
<organism evidence="12 13">
    <name type="scientific">Chamaesiphon polymorphus CCALA 037</name>
    <dbReference type="NCBI Taxonomy" id="2107692"/>
    <lineage>
        <taxon>Bacteria</taxon>
        <taxon>Bacillati</taxon>
        <taxon>Cyanobacteriota</taxon>
        <taxon>Cyanophyceae</taxon>
        <taxon>Gomontiellales</taxon>
        <taxon>Chamaesiphonaceae</taxon>
        <taxon>Chamaesiphon</taxon>
    </lineage>
</organism>
<feature type="transmembrane region" description="Helical" evidence="9">
    <location>
        <begin position="184"/>
        <end position="203"/>
    </location>
</feature>
<evidence type="ECO:0000256" key="8">
    <source>
        <dbReference type="ARBA" id="ARBA00023136"/>
    </source>
</evidence>
<evidence type="ECO:0000259" key="10">
    <source>
        <dbReference type="PROSITE" id="PS50109"/>
    </source>
</evidence>
<sequence length="482" mass="53051">MFPFSRSTKTLQNLFKRRVSPTSLQFRLTLELLTISAIGVASIALWSAWRMERTLAMSNKQLLEYVAMRFPEQVEMYSESKTVKIGLERTIDKLSTSGVSIWVKEPSGKILSQSAGMNTPSAELINTISQTEAPAKPTIVQFGDRYMVLCGSPLTINGQPIGKVYLSQDVTLDRRQLNADMNSLIAIGILAIGVLMMAISQRIRTTLQPLEQMSDIASNVSADDLGGAQLELQQAPDEILGLATAFNDMTVRLSGAWEQQRQFVGNVSHELRTPLTVVLGYLQSLLRRGDNLTTHQQHALATAISETDRTIRMLQDLLDLARADSGNLHFRQSPVVLNTLVAEVVDMSQKVSKHPISVSTTSADVVALADQDRLMQVLINLVDNAIKYSNSPIEIAIEQTGDLAIVRIRDRGIGIALEHQNRIFERFYRAQDSSTRSRDGTGLGLAIAKSLIEGMNGKITLRSKPGEGSTFTIALPIWKSSS</sequence>
<dbReference type="InterPro" id="IPR050736">
    <property type="entry name" value="Sensor_HK_Regulatory"/>
</dbReference>
<accession>A0A2T1GEP5</accession>
<dbReference type="GO" id="GO:0016020">
    <property type="term" value="C:membrane"/>
    <property type="evidence" value="ECO:0007669"/>
    <property type="project" value="UniProtKB-SubCell"/>
</dbReference>
<reference evidence="12 13" key="1">
    <citation type="submission" date="2018-03" db="EMBL/GenBank/DDBJ databases">
        <title>The ancient ancestry and fast evolution of plastids.</title>
        <authorList>
            <person name="Moore K.R."/>
            <person name="Magnabosco C."/>
            <person name="Momper L."/>
            <person name="Gold D.A."/>
            <person name="Bosak T."/>
            <person name="Fournier G.P."/>
        </authorList>
    </citation>
    <scope>NUCLEOTIDE SEQUENCE [LARGE SCALE GENOMIC DNA]</scope>
    <source>
        <strain evidence="12 13">CCALA 037</strain>
    </source>
</reference>
<dbReference type="SUPFAM" id="SSF47384">
    <property type="entry name" value="Homodimeric domain of signal transducing histidine kinase"/>
    <property type="match status" value="1"/>
</dbReference>
<comment type="subcellular location">
    <subcellularLocation>
        <location evidence="2">Membrane</location>
    </subcellularLocation>
</comment>
<dbReference type="InterPro" id="IPR004358">
    <property type="entry name" value="Sig_transdc_His_kin-like_C"/>
</dbReference>
<evidence type="ECO:0000256" key="5">
    <source>
        <dbReference type="ARBA" id="ARBA00022679"/>
    </source>
</evidence>
<keyword evidence="8 9" id="KW-0472">Membrane</keyword>
<evidence type="ECO:0000256" key="2">
    <source>
        <dbReference type="ARBA" id="ARBA00004370"/>
    </source>
</evidence>
<dbReference type="FunFam" id="3.30.565.10:FF:000006">
    <property type="entry name" value="Sensor histidine kinase WalK"/>
    <property type="match status" value="1"/>
</dbReference>
<feature type="domain" description="HAMP" evidence="11">
    <location>
        <begin position="204"/>
        <end position="258"/>
    </location>
</feature>
<keyword evidence="5" id="KW-0808">Transferase</keyword>
<dbReference type="PRINTS" id="PR00344">
    <property type="entry name" value="BCTRLSENSOR"/>
</dbReference>
<evidence type="ECO:0000256" key="4">
    <source>
        <dbReference type="ARBA" id="ARBA00022553"/>
    </source>
</evidence>
<dbReference type="SMART" id="SM00387">
    <property type="entry name" value="HATPase_c"/>
    <property type="match status" value="1"/>
</dbReference>
<dbReference type="EC" id="2.7.13.3" evidence="3"/>
<keyword evidence="6 12" id="KW-0418">Kinase</keyword>
<dbReference type="InterPro" id="IPR003661">
    <property type="entry name" value="HisK_dim/P_dom"/>
</dbReference>
<evidence type="ECO:0000256" key="9">
    <source>
        <dbReference type="SAM" id="Phobius"/>
    </source>
</evidence>
<dbReference type="SUPFAM" id="SSF55874">
    <property type="entry name" value="ATPase domain of HSP90 chaperone/DNA topoisomerase II/histidine kinase"/>
    <property type="match status" value="1"/>
</dbReference>
<comment type="catalytic activity">
    <reaction evidence="1">
        <text>ATP + protein L-histidine = ADP + protein N-phospho-L-histidine.</text>
        <dbReference type="EC" id="2.7.13.3"/>
    </reaction>
</comment>
<dbReference type="Pfam" id="PF02518">
    <property type="entry name" value="HATPase_c"/>
    <property type="match status" value="1"/>
</dbReference>
<feature type="domain" description="Histidine kinase" evidence="10">
    <location>
        <begin position="266"/>
        <end position="479"/>
    </location>
</feature>
<dbReference type="CDD" id="cd00075">
    <property type="entry name" value="HATPase"/>
    <property type="match status" value="1"/>
</dbReference>
<dbReference type="Proteomes" id="UP000238937">
    <property type="component" value="Unassembled WGS sequence"/>
</dbReference>
<feature type="transmembrane region" description="Helical" evidence="9">
    <location>
        <begin position="28"/>
        <end position="49"/>
    </location>
</feature>
<dbReference type="InterPro" id="IPR005467">
    <property type="entry name" value="His_kinase_dom"/>
</dbReference>
<keyword evidence="13" id="KW-1185">Reference proteome</keyword>
<dbReference type="Gene3D" id="6.10.340.10">
    <property type="match status" value="1"/>
</dbReference>
<dbReference type="InterPro" id="IPR036890">
    <property type="entry name" value="HATPase_C_sf"/>
</dbReference>
<dbReference type="Gene3D" id="3.30.565.10">
    <property type="entry name" value="Histidine kinase-like ATPase, C-terminal domain"/>
    <property type="match status" value="1"/>
</dbReference>
<dbReference type="Pfam" id="PF00512">
    <property type="entry name" value="HisKA"/>
    <property type="match status" value="1"/>
</dbReference>
<evidence type="ECO:0000256" key="1">
    <source>
        <dbReference type="ARBA" id="ARBA00000085"/>
    </source>
</evidence>
<dbReference type="CDD" id="cd06225">
    <property type="entry name" value="HAMP"/>
    <property type="match status" value="1"/>
</dbReference>
<dbReference type="SMART" id="SM00388">
    <property type="entry name" value="HisKA"/>
    <property type="match status" value="1"/>
</dbReference>
<dbReference type="FunFam" id="1.10.287.130:FF:000001">
    <property type="entry name" value="Two-component sensor histidine kinase"/>
    <property type="match status" value="1"/>
</dbReference>
<dbReference type="OrthoDB" id="9763461at2"/>
<dbReference type="RefSeq" id="WP_106305391.1">
    <property type="nucleotide sequence ID" value="NZ_PVWO01000153.1"/>
</dbReference>
<dbReference type="PANTHER" id="PTHR43711">
    <property type="entry name" value="TWO-COMPONENT HISTIDINE KINASE"/>
    <property type="match status" value="1"/>
</dbReference>
<name>A0A2T1GEP5_9CYAN</name>
<dbReference type="AlphaFoldDB" id="A0A2T1GEP5"/>
<dbReference type="PANTHER" id="PTHR43711:SF1">
    <property type="entry name" value="HISTIDINE KINASE 1"/>
    <property type="match status" value="1"/>
</dbReference>
<evidence type="ECO:0000313" key="12">
    <source>
        <dbReference type="EMBL" id="PSB55963.1"/>
    </source>
</evidence>
<evidence type="ECO:0000256" key="3">
    <source>
        <dbReference type="ARBA" id="ARBA00012438"/>
    </source>
</evidence>
<dbReference type="Gene3D" id="1.10.287.130">
    <property type="match status" value="1"/>
</dbReference>
<dbReference type="GO" id="GO:0000155">
    <property type="term" value="F:phosphorelay sensor kinase activity"/>
    <property type="evidence" value="ECO:0007669"/>
    <property type="project" value="InterPro"/>
</dbReference>
<keyword evidence="9" id="KW-1133">Transmembrane helix</keyword>
<keyword evidence="9" id="KW-0812">Transmembrane</keyword>
<dbReference type="PROSITE" id="PS50885">
    <property type="entry name" value="HAMP"/>
    <property type="match status" value="1"/>
</dbReference>
<dbReference type="InterPro" id="IPR003660">
    <property type="entry name" value="HAMP_dom"/>
</dbReference>
<evidence type="ECO:0000313" key="13">
    <source>
        <dbReference type="Proteomes" id="UP000238937"/>
    </source>
</evidence>
<dbReference type="InterPro" id="IPR003594">
    <property type="entry name" value="HATPase_dom"/>
</dbReference>
<protein>
    <recommendedName>
        <fullName evidence="3">histidine kinase</fullName>
        <ecNumber evidence="3">2.7.13.3</ecNumber>
    </recommendedName>
</protein>
<dbReference type="EMBL" id="PVWO01000153">
    <property type="protein sequence ID" value="PSB55963.1"/>
    <property type="molecule type" value="Genomic_DNA"/>
</dbReference>
<comment type="caution">
    <text evidence="12">The sequence shown here is derived from an EMBL/GenBank/DDBJ whole genome shotgun (WGS) entry which is preliminary data.</text>
</comment>
<evidence type="ECO:0000259" key="11">
    <source>
        <dbReference type="PROSITE" id="PS50885"/>
    </source>
</evidence>
<dbReference type="InterPro" id="IPR036097">
    <property type="entry name" value="HisK_dim/P_sf"/>
</dbReference>